<dbReference type="Pfam" id="PF16586">
    <property type="entry name" value="DUF5060"/>
    <property type="match status" value="1"/>
</dbReference>
<dbReference type="PANTHER" id="PTHR31451">
    <property type="match status" value="1"/>
</dbReference>
<dbReference type="EMBL" id="NFII01000021">
    <property type="protein sequence ID" value="OUN99113.1"/>
    <property type="molecule type" value="Genomic_DNA"/>
</dbReference>
<dbReference type="GO" id="GO:0016985">
    <property type="term" value="F:mannan endo-1,4-beta-mannosidase activity"/>
    <property type="evidence" value="ECO:0007669"/>
    <property type="project" value="TreeGrafter"/>
</dbReference>
<gene>
    <name evidence="2" type="ORF">B5F97_16115</name>
</gene>
<dbReference type="PANTHER" id="PTHR31451:SF39">
    <property type="entry name" value="MANNAN ENDO-1,4-BETA-MANNOSIDASE 1"/>
    <property type="match status" value="1"/>
</dbReference>
<dbReference type="Gene3D" id="3.20.20.80">
    <property type="entry name" value="Glycosidases"/>
    <property type="match status" value="1"/>
</dbReference>
<dbReference type="SUPFAM" id="SSF51445">
    <property type="entry name" value="(Trans)glycosidases"/>
    <property type="match status" value="1"/>
</dbReference>
<protein>
    <submittedName>
        <fullName evidence="2">Glycoside hydrolase</fullName>
    </submittedName>
</protein>
<dbReference type="Gene3D" id="2.60.40.10">
    <property type="entry name" value="Immunoglobulins"/>
    <property type="match status" value="1"/>
</dbReference>
<name>A0A1Y3YML3_9BACE</name>
<evidence type="ECO:0000259" key="1">
    <source>
        <dbReference type="Pfam" id="PF16586"/>
    </source>
</evidence>
<evidence type="ECO:0000313" key="3">
    <source>
        <dbReference type="Proteomes" id="UP000195386"/>
    </source>
</evidence>
<proteinExistence type="predicted"/>
<dbReference type="InterPro" id="IPR013783">
    <property type="entry name" value="Ig-like_fold"/>
</dbReference>
<feature type="domain" description="DUF5060" evidence="1">
    <location>
        <begin position="34"/>
        <end position="107"/>
    </location>
</feature>
<dbReference type="InterPro" id="IPR045053">
    <property type="entry name" value="MAN-like"/>
</dbReference>
<dbReference type="InterPro" id="IPR032260">
    <property type="entry name" value="DUF5060"/>
</dbReference>
<comment type="caution">
    <text evidence="2">The sequence shown here is derived from an EMBL/GenBank/DDBJ whole genome shotgun (WGS) entry which is preliminary data.</text>
</comment>
<evidence type="ECO:0000313" key="2">
    <source>
        <dbReference type="EMBL" id="OUN99113.1"/>
    </source>
</evidence>
<dbReference type="Proteomes" id="UP000195386">
    <property type="component" value="Unassembled WGS sequence"/>
</dbReference>
<reference evidence="3" key="1">
    <citation type="submission" date="2017-04" db="EMBL/GenBank/DDBJ databases">
        <title>Function of individual gut microbiota members based on whole genome sequencing of pure cultures obtained from chicken caecum.</title>
        <authorList>
            <person name="Medvecky M."/>
            <person name="Cejkova D."/>
            <person name="Polansky O."/>
            <person name="Karasova D."/>
            <person name="Kubasova T."/>
            <person name="Cizek A."/>
            <person name="Rychlik I."/>
        </authorList>
    </citation>
    <scope>NUCLEOTIDE SEQUENCE [LARGE SCALE GENOMIC DNA]</scope>
    <source>
        <strain evidence="3">An43</strain>
    </source>
</reference>
<keyword evidence="2" id="KW-0378">Hydrolase</keyword>
<accession>A0A1Y3YML3</accession>
<dbReference type="InterPro" id="IPR017853">
    <property type="entry name" value="GH"/>
</dbReference>
<dbReference type="GO" id="GO:0005576">
    <property type="term" value="C:extracellular region"/>
    <property type="evidence" value="ECO:0007669"/>
    <property type="project" value="UniProtKB-SubCell"/>
</dbReference>
<organism evidence="2 3">
    <name type="scientific">Bacteroides clarus</name>
    <dbReference type="NCBI Taxonomy" id="626929"/>
    <lineage>
        <taxon>Bacteria</taxon>
        <taxon>Pseudomonadati</taxon>
        <taxon>Bacteroidota</taxon>
        <taxon>Bacteroidia</taxon>
        <taxon>Bacteroidales</taxon>
        <taxon>Bacteroidaceae</taxon>
        <taxon>Bacteroides</taxon>
    </lineage>
</organism>
<sequence>MNMKNKILLLVCLLGMNVPMIGQTIKSSIHPIQYKQYDKVEIDIELVQKFNNPYVQEEIALDMLITTPSQKEQILPCYFVSKKSNNLSCWKARYTPQESGIYQYKIQLIKSGIKKDTSKVERFEVNKSAEPGFLHTKSNWILAFDNGQPFRGIGENICWESRDNDDSKFFKKLHEKSERYNYDYLLTEFAKNGGNFFRTWICSWNLPIDYEGPFNNSRYTKSDEFYNPDALARMDYLIELSEELNLYIMLTLGQGGYLIKERGVVDTAEDFFVDKQARAWYKNRLRYIVARWGYSTSIAMWEFINEVDNIQFRNSNNPIDSKFIVDWHDEMSTYIKQIDPYCHIVTTSISHRDIEGLNSIANMDINQKHIYNKTSSIPTEIERYVQEFGKPYIIGEFGREWDWSKNFDDFSHEMDIDFKRGLWYGLFSPTPVTPMSWWWEYFDTRGMTPYFRAVRKISDRMLAAGNGSFEPLSIEVENVDAFGVKCGKEIFVYLFNPEHSTLVIDVNIPITEHQKYKVQAMDPTMLVVKDILGIDNTSSFITLKGITLGAEKEVVYILTPSLE</sequence>
<dbReference type="AlphaFoldDB" id="A0A1Y3YML3"/>